<evidence type="ECO:0000313" key="3">
    <source>
        <dbReference type="Proteomes" id="UP000292235"/>
    </source>
</evidence>
<keyword evidence="3" id="KW-1185">Reference proteome</keyword>
<dbReference type="Pfam" id="PF04434">
    <property type="entry name" value="SWIM"/>
    <property type="match status" value="1"/>
</dbReference>
<organism evidence="2 3">
    <name type="scientific">Streptomonospora litoralis</name>
    <dbReference type="NCBI Taxonomy" id="2498135"/>
    <lineage>
        <taxon>Bacteria</taxon>
        <taxon>Bacillati</taxon>
        <taxon>Actinomycetota</taxon>
        <taxon>Actinomycetes</taxon>
        <taxon>Streptosporangiales</taxon>
        <taxon>Nocardiopsidaceae</taxon>
        <taxon>Streptomonospora</taxon>
    </lineage>
</organism>
<dbReference type="PANTHER" id="PTHR38133:SF1">
    <property type="entry name" value="SLR1429 PROTEIN"/>
    <property type="match status" value="1"/>
</dbReference>
<name>A0A4P6PZV4_9ACTN</name>
<accession>A0A4P6PZV4</accession>
<dbReference type="GO" id="GO:0008270">
    <property type="term" value="F:zinc ion binding"/>
    <property type="evidence" value="ECO:0007669"/>
    <property type="project" value="InterPro"/>
</dbReference>
<dbReference type="Proteomes" id="UP000292235">
    <property type="component" value="Chromosome"/>
</dbReference>
<gene>
    <name evidence="2" type="ORF">EKD16_01260</name>
</gene>
<protein>
    <recommendedName>
        <fullName evidence="1">SWIM-type domain-containing protein</fullName>
    </recommendedName>
</protein>
<evidence type="ECO:0000313" key="2">
    <source>
        <dbReference type="EMBL" id="QBI52069.1"/>
    </source>
</evidence>
<dbReference type="AlphaFoldDB" id="A0A4P6PZV4"/>
<dbReference type="PANTHER" id="PTHR38133">
    <property type="entry name" value="SLR1429 PROTEIN"/>
    <property type="match status" value="1"/>
</dbReference>
<proteinExistence type="predicted"/>
<dbReference type="EMBL" id="CP036455">
    <property type="protein sequence ID" value="QBI52069.1"/>
    <property type="molecule type" value="Genomic_DNA"/>
</dbReference>
<sequence length="144" mass="15121">MGECGGQTAEHCPDWGYPCKHAAAVLYTLADRLDRDPFLLLAWLGRDRETLLESVRADAEGGGDDVGDGEQVSGSGLNVRARPLAECVDDFYAAADPARLPVPSRSLDPVSHADTDIPGLVAALTPMYELLEAGGPGASERGDA</sequence>
<feature type="domain" description="SWIM-type" evidence="1">
    <location>
        <begin position="12"/>
        <end position="29"/>
    </location>
</feature>
<evidence type="ECO:0000259" key="1">
    <source>
        <dbReference type="Pfam" id="PF04434"/>
    </source>
</evidence>
<reference evidence="2 3" key="1">
    <citation type="submission" date="2019-02" db="EMBL/GenBank/DDBJ databases">
        <authorList>
            <person name="Khodamoradi S."/>
            <person name="Hahnke R.L."/>
            <person name="Kaempfer P."/>
            <person name="Schumann P."/>
            <person name="Rohde M."/>
            <person name="Steinert M."/>
            <person name="Luzhetskyy A."/>
            <person name="Wink J."/>
            <person name="Ruckert C."/>
        </authorList>
    </citation>
    <scope>NUCLEOTIDE SEQUENCE [LARGE SCALE GENOMIC DNA]</scope>
    <source>
        <strain evidence="2 3">M2</strain>
    </source>
</reference>
<dbReference type="KEGG" id="strr:EKD16_01260"/>
<dbReference type="InterPro" id="IPR007527">
    <property type="entry name" value="Znf_SWIM"/>
</dbReference>